<dbReference type="AlphaFoldDB" id="A0A7S3K5Y7"/>
<evidence type="ECO:0000313" key="1">
    <source>
        <dbReference type="EMBL" id="CAE0374430.1"/>
    </source>
</evidence>
<gene>
    <name evidence="1" type="ORF">ALAG00032_LOCUS15233</name>
</gene>
<sequence length="167" mass="18995">MEEQQVKNNSADDFGTSLERAVLRYRTKSEDVVPFSNGCTAFFDAATQRWEGVSVDLTGFESDEDKDEECASPDISLSQEAIEKLYVAQKRHATQLKPYFADPQLHSLFQHQNSLDACFPDHFALLLNQNMSGRLSSQEEVSDLINWDIDEHEPHSVRLAPPLRYSN</sequence>
<protein>
    <submittedName>
        <fullName evidence="1">Uncharacterized protein</fullName>
    </submittedName>
</protein>
<organism evidence="1">
    <name type="scientific">Aureoumbra lagunensis</name>
    <dbReference type="NCBI Taxonomy" id="44058"/>
    <lineage>
        <taxon>Eukaryota</taxon>
        <taxon>Sar</taxon>
        <taxon>Stramenopiles</taxon>
        <taxon>Ochrophyta</taxon>
        <taxon>Pelagophyceae</taxon>
        <taxon>Pelagomonadales</taxon>
        <taxon>Aureoumbra</taxon>
    </lineage>
</organism>
<dbReference type="EMBL" id="HBIJ01023150">
    <property type="protein sequence ID" value="CAE0374430.1"/>
    <property type="molecule type" value="Transcribed_RNA"/>
</dbReference>
<accession>A0A7S3K5Y7</accession>
<reference evidence="1" key="1">
    <citation type="submission" date="2021-01" db="EMBL/GenBank/DDBJ databases">
        <authorList>
            <person name="Corre E."/>
            <person name="Pelletier E."/>
            <person name="Niang G."/>
            <person name="Scheremetjew M."/>
            <person name="Finn R."/>
            <person name="Kale V."/>
            <person name="Holt S."/>
            <person name="Cochrane G."/>
            <person name="Meng A."/>
            <person name="Brown T."/>
            <person name="Cohen L."/>
        </authorList>
    </citation>
    <scope>NUCLEOTIDE SEQUENCE</scope>
    <source>
        <strain evidence="1">CCMP1510</strain>
    </source>
</reference>
<name>A0A7S3K5Y7_9STRA</name>
<proteinExistence type="predicted"/>